<dbReference type="CDD" id="cd14103">
    <property type="entry name" value="STKc_MLCK"/>
    <property type="match status" value="1"/>
</dbReference>
<keyword evidence="4" id="KW-0418">Kinase</keyword>
<dbReference type="eggNOG" id="KOG0032">
    <property type="taxonomic scope" value="Eukaryota"/>
</dbReference>
<proteinExistence type="inferred from homology"/>
<comment type="similarity">
    <text evidence="7">Belongs to the protein kinase superfamily.</text>
</comment>
<dbReference type="Ensembl" id="ENSCSAVT00000013157.1">
    <property type="protein sequence ID" value="ENSCSAVP00000013008.1"/>
    <property type="gene ID" value="ENSCSAVG00000007639.1"/>
</dbReference>
<dbReference type="HOGENOM" id="CLU_000288_63_0_1"/>
<dbReference type="InterPro" id="IPR000719">
    <property type="entry name" value="Prot_kinase_dom"/>
</dbReference>
<dbReference type="PROSITE" id="PS50011">
    <property type="entry name" value="PROTEIN_KINASE_DOM"/>
    <property type="match status" value="1"/>
</dbReference>
<keyword evidence="3 6" id="KW-0547">Nucleotide-binding</keyword>
<evidence type="ECO:0000313" key="9">
    <source>
        <dbReference type="Ensembl" id="ENSCSAVP00000013008.1"/>
    </source>
</evidence>
<dbReference type="Gene3D" id="1.10.510.10">
    <property type="entry name" value="Transferase(Phosphotransferase) domain 1"/>
    <property type="match status" value="1"/>
</dbReference>
<keyword evidence="5 6" id="KW-0067">ATP-binding</keyword>
<dbReference type="Pfam" id="PF00069">
    <property type="entry name" value="Pkinase"/>
    <property type="match status" value="1"/>
</dbReference>
<dbReference type="FunFam" id="1.10.510.10:FF:000594">
    <property type="entry name" value="Myosin light chain kinase isoform-III"/>
    <property type="match status" value="1"/>
</dbReference>
<dbReference type="PANTHER" id="PTHR24342">
    <property type="entry name" value="SERINE/THREONINE-PROTEIN KINASE 17"/>
    <property type="match status" value="1"/>
</dbReference>
<dbReference type="GO" id="GO:0043065">
    <property type="term" value="P:positive regulation of apoptotic process"/>
    <property type="evidence" value="ECO:0007669"/>
    <property type="project" value="TreeGrafter"/>
</dbReference>
<evidence type="ECO:0000256" key="2">
    <source>
        <dbReference type="ARBA" id="ARBA00022679"/>
    </source>
</evidence>
<dbReference type="GO" id="GO:0005524">
    <property type="term" value="F:ATP binding"/>
    <property type="evidence" value="ECO:0007669"/>
    <property type="project" value="UniProtKB-UniRule"/>
</dbReference>
<dbReference type="Gene3D" id="3.30.200.20">
    <property type="entry name" value="Phosphorylase Kinase, domain 1"/>
    <property type="match status" value="1"/>
</dbReference>
<name>H2Z5Z6_CIOSA</name>
<feature type="domain" description="Protein kinase" evidence="8">
    <location>
        <begin position="93"/>
        <end position="348"/>
    </location>
</feature>
<evidence type="ECO:0000256" key="7">
    <source>
        <dbReference type="RuleBase" id="RU000304"/>
    </source>
</evidence>
<dbReference type="InterPro" id="IPR008271">
    <property type="entry name" value="Ser/Thr_kinase_AS"/>
</dbReference>
<dbReference type="InParanoid" id="H2Z5Z6"/>
<evidence type="ECO:0000256" key="3">
    <source>
        <dbReference type="ARBA" id="ARBA00022741"/>
    </source>
</evidence>
<feature type="binding site" evidence="6">
    <location>
        <position position="122"/>
    </location>
    <ligand>
        <name>ATP</name>
        <dbReference type="ChEBI" id="CHEBI:30616"/>
    </ligand>
</feature>
<dbReference type="FunFam" id="3.30.200.20:FF:000315">
    <property type="entry name" value="Calcium-dependent protein kinase 3"/>
    <property type="match status" value="1"/>
</dbReference>
<dbReference type="PROSITE" id="PS00107">
    <property type="entry name" value="PROTEIN_KINASE_ATP"/>
    <property type="match status" value="1"/>
</dbReference>
<dbReference type="GO" id="GO:0035556">
    <property type="term" value="P:intracellular signal transduction"/>
    <property type="evidence" value="ECO:0007669"/>
    <property type="project" value="TreeGrafter"/>
</dbReference>
<dbReference type="InterPro" id="IPR011009">
    <property type="entry name" value="Kinase-like_dom_sf"/>
</dbReference>
<dbReference type="SUPFAM" id="SSF56112">
    <property type="entry name" value="Protein kinase-like (PK-like)"/>
    <property type="match status" value="1"/>
</dbReference>
<dbReference type="PROSITE" id="PS00108">
    <property type="entry name" value="PROTEIN_KINASE_ST"/>
    <property type="match status" value="1"/>
</dbReference>
<accession>H2Z5Z6</accession>
<dbReference type="GeneTree" id="ENSGT00940000173411"/>
<dbReference type="SMART" id="SM00220">
    <property type="entry name" value="S_TKc"/>
    <property type="match status" value="1"/>
</dbReference>
<reference evidence="9" key="2">
    <citation type="submission" date="2025-08" db="UniProtKB">
        <authorList>
            <consortium name="Ensembl"/>
        </authorList>
    </citation>
    <scope>IDENTIFICATION</scope>
</reference>
<evidence type="ECO:0000313" key="10">
    <source>
        <dbReference type="Proteomes" id="UP000007875"/>
    </source>
</evidence>
<protein>
    <recommendedName>
        <fullName evidence="8">Protein kinase domain-containing protein</fullName>
    </recommendedName>
</protein>
<evidence type="ECO:0000256" key="5">
    <source>
        <dbReference type="ARBA" id="ARBA00022840"/>
    </source>
</evidence>
<sequence>MDCLLAVLPVATCGPTLRKATPETLPRYRLFKIKRQFSNTSTGSAPGGVHLTIPSIETDSSDDDTEIKLPPPPAPKFNHRTVTVKSSTYKHFYELKEPIGGGRFGRVYRCVEKKTGMQLAAKCFQCKKKITTEDVLIEISIMNQIDHENIIKLYDAYENDNTMTLIIEYMGGGELFERVILDQSQLTELDAILFMRQIAKAVQYLHKNLILHLDMKPENILCMDRSTHHLKIIDFGLARKYNPRQKLMVQWGTPEFMAPEILNYEAVSAATDMWSVGVICFILLSGISPFLGDDDAETMDNIMDVSWAFDHEHFDDVSEDAKDFISRLLVEEKSGRLSAAQCLRHKWLS</sequence>
<keyword evidence="10" id="KW-1185">Reference proteome</keyword>
<evidence type="ECO:0000259" key="8">
    <source>
        <dbReference type="PROSITE" id="PS50011"/>
    </source>
</evidence>
<evidence type="ECO:0000256" key="1">
    <source>
        <dbReference type="ARBA" id="ARBA00022527"/>
    </source>
</evidence>
<keyword evidence="1 7" id="KW-0723">Serine/threonine-protein kinase</keyword>
<dbReference type="PANTHER" id="PTHR24342:SF20">
    <property type="entry name" value="MYOSIN LIGHT CHAIN KINASE, SMOOTH MUSCLE"/>
    <property type="match status" value="1"/>
</dbReference>
<reference evidence="9" key="3">
    <citation type="submission" date="2025-09" db="UniProtKB">
        <authorList>
            <consortium name="Ensembl"/>
        </authorList>
    </citation>
    <scope>IDENTIFICATION</scope>
</reference>
<dbReference type="STRING" id="51511.ENSCSAVP00000013008"/>
<keyword evidence="2" id="KW-0808">Transferase</keyword>
<dbReference type="InterPro" id="IPR017441">
    <property type="entry name" value="Protein_kinase_ATP_BS"/>
</dbReference>
<dbReference type="OMA" id="RACAIFM"/>
<organism evidence="9 10">
    <name type="scientific">Ciona savignyi</name>
    <name type="common">Pacific transparent sea squirt</name>
    <dbReference type="NCBI Taxonomy" id="51511"/>
    <lineage>
        <taxon>Eukaryota</taxon>
        <taxon>Metazoa</taxon>
        <taxon>Chordata</taxon>
        <taxon>Tunicata</taxon>
        <taxon>Ascidiacea</taxon>
        <taxon>Phlebobranchia</taxon>
        <taxon>Cionidae</taxon>
        <taxon>Ciona</taxon>
    </lineage>
</organism>
<reference evidence="10" key="1">
    <citation type="submission" date="2003-08" db="EMBL/GenBank/DDBJ databases">
        <authorList>
            <person name="Birren B."/>
            <person name="Nusbaum C."/>
            <person name="Abebe A."/>
            <person name="Abouelleil A."/>
            <person name="Adekoya E."/>
            <person name="Ait-zahra M."/>
            <person name="Allen N."/>
            <person name="Allen T."/>
            <person name="An P."/>
            <person name="Anderson M."/>
            <person name="Anderson S."/>
            <person name="Arachchi H."/>
            <person name="Armbruster J."/>
            <person name="Bachantsang P."/>
            <person name="Baldwin J."/>
            <person name="Barry A."/>
            <person name="Bayul T."/>
            <person name="Blitshsteyn B."/>
            <person name="Bloom T."/>
            <person name="Blye J."/>
            <person name="Boguslavskiy L."/>
            <person name="Borowsky M."/>
            <person name="Boukhgalter B."/>
            <person name="Brunache A."/>
            <person name="Butler J."/>
            <person name="Calixte N."/>
            <person name="Calvo S."/>
            <person name="Camarata J."/>
            <person name="Campo K."/>
            <person name="Chang J."/>
            <person name="Cheshatsang Y."/>
            <person name="Citroen M."/>
            <person name="Collymore A."/>
            <person name="Considine T."/>
            <person name="Cook A."/>
            <person name="Cooke P."/>
            <person name="Corum B."/>
            <person name="Cuomo C."/>
            <person name="David R."/>
            <person name="Dawoe T."/>
            <person name="Degray S."/>
            <person name="Dodge S."/>
            <person name="Dooley K."/>
            <person name="Dorje P."/>
            <person name="Dorjee K."/>
            <person name="Dorris L."/>
            <person name="Duffey N."/>
            <person name="Dupes A."/>
            <person name="Elkins T."/>
            <person name="Engels R."/>
            <person name="Erickson J."/>
            <person name="Farina A."/>
            <person name="Faro S."/>
            <person name="Ferreira P."/>
            <person name="Fischer H."/>
            <person name="Fitzgerald M."/>
            <person name="Foley K."/>
            <person name="Gage D."/>
            <person name="Galagan J."/>
            <person name="Gearin G."/>
            <person name="Gnerre S."/>
            <person name="Gnirke A."/>
            <person name="Goyette A."/>
            <person name="Graham J."/>
            <person name="Grandbois E."/>
            <person name="Gyaltsen K."/>
            <person name="Hafez N."/>
            <person name="Hagopian D."/>
            <person name="Hagos B."/>
            <person name="Hall J."/>
            <person name="Hatcher B."/>
            <person name="Heller A."/>
            <person name="Higgins H."/>
            <person name="Honan T."/>
            <person name="Horn A."/>
            <person name="Houde N."/>
            <person name="Hughes L."/>
            <person name="Hulme W."/>
            <person name="Husby E."/>
            <person name="Iliev I."/>
            <person name="Jaffe D."/>
            <person name="Jones C."/>
            <person name="Kamal M."/>
            <person name="Kamat A."/>
            <person name="Kamvysselis M."/>
            <person name="Karlsson E."/>
            <person name="Kells C."/>
            <person name="Kieu A."/>
            <person name="Kisner P."/>
            <person name="Kodira C."/>
            <person name="Kulbokas E."/>
            <person name="Labutti K."/>
            <person name="Lama D."/>
            <person name="Landers T."/>
            <person name="Leger J."/>
            <person name="Levine S."/>
            <person name="Lewis D."/>
            <person name="Lewis T."/>
            <person name="Lindblad-toh K."/>
            <person name="Liu X."/>
            <person name="Lokyitsang T."/>
            <person name="Lokyitsang Y."/>
            <person name="Lucien O."/>
            <person name="Lui A."/>
            <person name="Ma L.J."/>
            <person name="Mabbitt R."/>
            <person name="Macdonald J."/>
            <person name="Maclean C."/>
            <person name="Major J."/>
            <person name="Manning J."/>
            <person name="Marabella R."/>
            <person name="Maru K."/>
            <person name="Matthews C."/>
            <person name="Mauceli E."/>
            <person name="Mccarthy M."/>
            <person name="Mcdonough S."/>
            <person name="Mcghee T."/>
            <person name="Meldrim J."/>
            <person name="Meneus L."/>
            <person name="Mesirov J."/>
            <person name="Mihalev A."/>
            <person name="Mihova T."/>
            <person name="Mikkelsen T."/>
            <person name="Mlenga V."/>
            <person name="Moru K."/>
            <person name="Mozes J."/>
            <person name="Mulrain L."/>
            <person name="Munson G."/>
            <person name="Naylor J."/>
            <person name="Newes C."/>
            <person name="Nguyen C."/>
            <person name="Nguyen N."/>
            <person name="Nguyen T."/>
            <person name="Nicol R."/>
            <person name="Nielsen C."/>
            <person name="Nizzari M."/>
            <person name="Norbu C."/>
            <person name="Norbu N."/>
            <person name="O'donnell P."/>
            <person name="Okoawo O."/>
            <person name="O'leary S."/>
            <person name="Omotosho B."/>
            <person name="O'neill K."/>
            <person name="Osman S."/>
            <person name="Parker S."/>
            <person name="Perrin D."/>
            <person name="Phunkhang P."/>
            <person name="Piqani B."/>
            <person name="Purcell S."/>
            <person name="Rachupka T."/>
            <person name="Ramasamy U."/>
            <person name="Rameau R."/>
            <person name="Ray V."/>
            <person name="Raymond C."/>
            <person name="Retta R."/>
            <person name="Richardson S."/>
            <person name="Rise C."/>
            <person name="Rodriguez J."/>
            <person name="Rogers J."/>
            <person name="Rogov P."/>
            <person name="Rutman M."/>
            <person name="Schupbach R."/>
            <person name="Seaman C."/>
            <person name="Settipalli S."/>
            <person name="Sharpe T."/>
            <person name="Sheridan J."/>
            <person name="Sherpa N."/>
            <person name="Shi J."/>
            <person name="Smirnov S."/>
            <person name="Smith C."/>
            <person name="Sougnez C."/>
            <person name="Spencer B."/>
            <person name="Stalker J."/>
            <person name="Stange-thomann N."/>
            <person name="Stavropoulos S."/>
            <person name="Stetson K."/>
            <person name="Stone C."/>
            <person name="Stone S."/>
            <person name="Stubbs M."/>
            <person name="Talamas J."/>
            <person name="Tchuinga P."/>
            <person name="Tenzing P."/>
            <person name="Tesfaye S."/>
            <person name="Theodore J."/>
            <person name="Thoulutsang Y."/>
            <person name="Topham K."/>
            <person name="Towey S."/>
            <person name="Tsamla T."/>
            <person name="Tsomo N."/>
            <person name="Vallee D."/>
            <person name="Vassiliev H."/>
            <person name="Venkataraman V."/>
            <person name="Vinson J."/>
            <person name="Vo A."/>
            <person name="Wade C."/>
            <person name="Wang S."/>
            <person name="Wangchuk T."/>
            <person name="Wangdi T."/>
            <person name="Whittaker C."/>
            <person name="Wilkinson J."/>
            <person name="Wu Y."/>
            <person name="Wyman D."/>
            <person name="Yadav S."/>
            <person name="Yang S."/>
            <person name="Yang X."/>
            <person name="Yeager S."/>
            <person name="Yee E."/>
            <person name="Young G."/>
            <person name="Zainoun J."/>
            <person name="Zembeck L."/>
            <person name="Zimmer A."/>
            <person name="Zody M."/>
            <person name="Lander E."/>
        </authorList>
    </citation>
    <scope>NUCLEOTIDE SEQUENCE [LARGE SCALE GENOMIC DNA]</scope>
</reference>
<dbReference type="Proteomes" id="UP000007875">
    <property type="component" value="Unassembled WGS sequence"/>
</dbReference>
<evidence type="ECO:0000256" key="6">
    <source>
        <dbReference type="PROSITE-ProRule" id="PRU10141"/>
    </source>
</evidence>
<dbReference type="GO" id="GO:0005634">
    <property type="term" value="C:nucleus"/>
    <property type="evidence" value="ECO:0007669"/>
    <property type="project" value="TreeGrafter"/>
</dbReference>
<dbReference type="GO" id="GO:0004674">
    <property type="term" value="F:protein serine/threonine kinase activity"/>
    <property type="evidence" value="ECO:0007669"/>
    <property type="project" value="UniProtKB-KW"/>
</dbReference>
<dbReference type="AlphaFoldDB" id="H2Z5Z6"/>
<evidence type="ECO:0000256" key="4">
    <source>
        <dbReference type="ARBA" id="ARBA00022777"/>
    </source>
</evidence>